<reference evidence="1 2" key="1">
    <citation type="submission" date="2016-08" db="EMBL/GenBank/DDBJ databases">
        <title>Complete genome sequence of Streptomyces agglomeratus strain 6-3-2, a novel anti-MRSA actinomycete isolated from Wuli of Tebit, China.</title>
        <authorList>
            <person name="Chen X."/>
        </authorList>
    </citation>
    <scope>NUCLEOTIDE SEQUENCE [LARGE SCALE GENOMIC DNA]</scope>
    <source>
        <strain evidence="1 2">6-3-2</strain>
    </source>
</reference>
<evidence type="ECO:0000313" key="1">
    <source>
        <dbReference type="EMBL" id="OEJ21572.1"/>
    </source>
</evidence>
<sequence>MTQKNRTAAHAGAIELEVKVSNGRLNVTVDPHATQAQVTVHTTDTEGPIAEAVTNTTFTENGTKLHVVVPDDDTNAGAVFSTGGSVFSFGGDSMVIGSSSGVVISGGDITIGGRRIVSGGSVVADQGTVVAGSGTLTIDVTLPASSSLAVKTKNAETTVRGDLKSLTVDARNGSVQTEGVETLETETHNGSVLVDRVDIELEASTHNGSITIGAYNGQRGFARTHNGDVTITATPASSGRLAARTHNGNIRVRGANHLDRKTSTHNGRVW</sequence>
<evidence type="ECO:0000313" key="2">
    <source>
        <dbReference type="Proteomes" id="UP000095759"/>
    </source>
</evidence>
<name>A0A1E5NZ26_9ACTN</name>
<comment type="caution">
    <text evidence="1">The sequence shown here is derived from an EMBL/GenBank/DDBJ whole genome shotgun (WGS) entry which is preliminary data.</text>
</comment>
<accession>A0A1E5NZ26</accession>
<dbReference type="RefSeq" id="WP_069936202.1">
    <property type="nucleotide sequence ID" value="NZ_MEHJ01000002.1"/>
</dbReference>
<organism evidence="1 2">
    <name type="scientific">Streptomyces agglomeratus</name>
    <dbReference type="NCBI Taxonomy" id="285458"/>
    <lineage>
        <taxon>Bacteria</taxon>
        <taxon>Bacillati</taxon>
        <taxon>Actinomycetota</taxon>
        <taxon>Actinomycetes</taxon>
        <taxon>Kitasatosporales</taxon>
        <taxon>Streptomycetaceae</taxon>
        <taxon>Streptomyces</taxon>
    </lineage>
</organism>
<protein>
    <submittedName>
        <fullName evidence="1">Uncharacterized protein</fullName>
    </submittedName>
</protein>
<dbReference type="Proteomes" id="UP000095759">
    <property type="component" value="Unassembled WGS sequence"/>
</dbReference>
<proteinExistence type="predicted"/>
<keyword evidence="2" id="KW-1185">Reference proteome</keyword>
<dbReference type="AlphaFoldDB" id="A0A1E5NZ26"/>
<gene>
    <name evidence="1" type="ORF">AS594_39255</name>
</gene>
<dbReference type="EMBL" id="MEHJ01000002">
    <property type="protein sequence ID" value="OEJ21572.1"/>
    <property type="molecule type" value="Genomic_DNA"/>
</dbReference>